<gene>
    <name evidence="7" type="ORF">CDAUBV1_LOCUS823</name>
</gene>
<dbReference type="InterPro" id="IPR036743">
    <property type="entry name" value="ARPC5_sf"/>
</dbReference>
<proteinExistence type="inferred from homology"/>
<evidence type="ECO:0000313" key="7">
    <source>
        <dbReference type="EMBL" id="CAL5129749.1"/>
    </source>
</evidence>
<comment type="subcellular location">
    <subcellularLocation>
        <location evidence="1">Cytoplasm</location>
        <location evidence="1">Cytoskeleton</location>
    </subcellularLocation>
</comment>
<dbReference type="GO" id="GO:0030833">
    <property type="term" value="P:regulation of actin filament polymerization"/>
    <property type="evidence" value="ECO:0007669"/>
    <property type="project" value="InterPro"/>
</dbReference>
<dbReference type="GO" id="GO:0005885">
    <property type="term" value="C:Arp2/3 protein complex"/>
    <property type="evidence" value="ECO:0007669"/>
    <property type="project" value="InterPro"/>
</dbReference>
<dbReference type="Proteomes" id="UP001497525">
    <property type="component" value="Unassembled WGS sequence"/>
</dbReference>
<protein>
    <recommendedName>
        <fullName evidence="6">Actin-related protein 2/3 complex subunit 5</fullName>
    </recommendedName>
</protein>
<dbReference type="AlphaFoldDB" id="A0AAV2T184"/>
<dbReference type="FunFam" id="1.25.40.190:FF:000003">
    <property type="entry name" value="Actin-related protein 2/3 complex subunit 5"/>
    <property type="match status" value="1"/>
</dbReference>
<dbReference type="PIRSF" id="PIRSF039096">
    <property type="entry name" value="p16-ARC"/>
    <property type="match status" value="1"/>
</dbReference>
<dbReference type="Pfam" id="PF04699">
    <property type="entry name" value="P16-Arc"/>
    <property type="match status" value="1"/>
</dbReference>
<comment type="caution">
    <text evidence="7">The sequence shown here is derived from an EMBL/GenBank/DDBJ whole genome shotgun (WGS) entry which is preliminary data.</text>
</comment>
<accession>A0AAV2T184</accession>
<dbReference type="EMBL" id="CAXLJL010000025">
    <property type="protein sequence ID" value="CAL5129749.1"/>
    <property type="molecule type" value="Genomic_DNA"/>
</dbReference>
<dbReference type="SUPFAM" id="SSF69103">
    <property type="entry name" value="Arp2/3 complex 16 kDa subunit ARPC5"/>
    <property type="match status" value="1"/>
</dbReference>
<comment type="function">
    <text evidence="6">Functions as component of the Arp2/3 complex which is involved in regulation of actin polymerization and together with an activating nucleation-promoting factor (NPF) mediates the formation of branched actin networks. Arp2/3 complex plays a critical role in the control of cell morphogenesis via the modulation of cell polarity development.</text>
</comment>
<reference evidence="7" key="1">
    <citation type="submission" date="2024-06" db="EMBL/GenBank/DDBJ databases">
        <authorList>
            <person name="Liu X."/>
            <person name="Lenzi L."/>
            <person name="Haldenby T S."/>
            <person name="Uol C."/>
        </authorList>
    </citation>
    <scope>NUCLEOTIDE SEQUENCE</scope>
</reference>
<comment type="similarity">
    <text evidence="2 6">Belongs to the ARPC5 family.</text>
</comment>
<comment type="function">
    <text evidence="5">Functions as a component of the Arp2/3 complex which is involved in regulation of actin polymerization and together with an activating nucleation-promoting factor (NPF) mediates the formation of branched actin networks.</text>
</comment>
<dbReference type="Gene3D" id="1.25.40.190">
    <property type="entry name" value="Actin-related protein 2/3 complex subunit 5"/>
    <property type="match status" value="1"/>
</dbReference>
<dbReference type="InterPro" id="IPR006789">
    <property type="entry name" value="ARPC5"/>
</dbReference>
<evidence type="ECO:0000256" key="2">
    <source>
        <dbReference type="ARBA" id="ARBA00006084"/>
    </source>
</evidence>
<dbReference type="PANTHER" id="PTHR12644">
    <property type="entry name" value="ARP2/3 COMPLEX 16 KD SUBUNIT P16-ARC"/>
    <property type="match status" value="1"/>
</dbReference>
<evidence type="ECO:0000256" key="6">
    <source>
        <dbReference type="RuleBase" id="RU004301"/>
    </source>
</evidence>
<dbReference type="GO" id="GO:0034314">
    <property type="term" value="P:Arp2/3 complex-mediated actin nucleation"/>
    <property type="evidence" value="ECO:0007669"/>
    <property type="project" value="InterPro"/>
</dbReference>
<sequence>MAKNTGDTKFRKVDVDQYTDPAFQDEVTEDITPTNLNESEVKGLLEKGKPVEGLLLVLQNAPLNSKDQSVKDAAFRLFMRLLVQIKSQSIDDFIASLDQVQLDTLMKYIYRGFEQSQEGNNALLLTWHEKVHARGKAGCIIRVMTDRRRV</sequence>
<keyword evidence="3" id="KW-0963">Cytoplasm</keyword>
<evidence type="ECO:0000256" key="1">
    <source>
        <dbReference type="ARBA" id="ARBA00004245"/>
    </source>
</evidence>
<name>A0AAV2T184_CALDB</name>
<evidence type="ECO:0000256" key="5">
    <source>
        <dbReference type="ARBA" id="ARBA00060329"/>
    </source>
</evidence>
<evidence type="ECO:0000256" key="3">
    <source>
        <dbReference type="ARBA" id="ARBA00022490"/>
    </source>
</evidence>
<evidence type="ECO:0000313" key="8">
    <source>
        <dbReference type="Proteomes" id="UP001497525"/>
    </source>
</evidence>
<organism evidence="7 8">
    <name type="scientific">Calicophoron daubneyi</name>
    <name type="common">Rumen fluke</name>
    <name type="synonym">Paramphistomum daubneyi</name>
    <dbReference type="NCBI Taxonomy" id="300641"/>
    <lineage>
        <taxon>Eukaryota</taxon>
        <taxon>Metazoa</taxon>
        <taxon>Spiralia</taxon>
        <taxon>Lophotrochozoa</taxon>
        <taxon>Platyhelminthes</taxon>
        <taxon>Trematoda</taxon>
        <taxon>Digenea</taxon>
        <taxon>Plagiorchiida</taxon>
        <taxon>Pronocephalata</taxon>
        <taxon>Paramphistomoidea</taxon>
        <taxon>Paramphistomidae</taxon>
        <taxon>Calicophoron</taxon>
    </lineage>
</organism>
<evidence type="ECO:0000256" key="4">
    <source>
        <dbReference type="ARBA" id="ARBA00023212"/>
    </source>
</evidence>
<keyword evidence="4 6" id="KW-0206">Cytoskeleton</keyword>